<sequence length="440" mass="50458">MRVEEIRIGRNHALFPACEKACFHTRTLYNSGNYQLRQAFFKHEVVDYRKIDKCFKQNNDPLYRRMPSAASAQRTLIVLQNDWKSVFQATKQYEKHPEKFKAKPKIPRYCKGKKTFVVERNGFSVKDHILCITGLGSLKIRCVANQQFNEKKDRSVLQEVRIIPRNGIYVVHLAYKEANRYDARTVGLDSARILGIDLGVTNFATMTAVGPDTENLYPLIAKGGRLKALNQYWNKQCAELKSRKKYGHLGAKANRRAFRIKDYLHKLSHFVIEYCLNHGIGRICIGRNKDWKQEVNTGKRNNQSFVQIPHAQFVGYLRYKAESVGIEVIEVEEAYTSKASALDLDPIPEYGKGKEVKFQGKRVKRGLYRTLSGRLLNADVNGSINVIRKLFDKEVRDALLGEPAVGGRLFRPKVLDANSGTFRIRESQCSIETARRSPRL</sequence>
<evidence type="ECO:0000256" key="4">
    <source>
        <dbReference type="ARBA" id="ARBA00023172"/>
    </source>
</evidence>
<evidence type="ECO:0000313" key="8">
    <source>
        <dbReference type="Proteomes" id="UP000214610"/>
    </source>
</evidence>
<evidence type="ECO:0000313" key="7">
    <source>
        <dbReference type="EMBL" id="OXE49762.1"/>
    </source>
</evidence>
<dbReference type="GO" id="GO:0003677">
    <property type="term" value="F:DNA binding"/>
    <property type="evidence" value="ECO:0007669"/>
    <property type="project" value="UniProtKB-KW"/>
</dbReference>
<dbReference type="InterPro" id="IPR010095">
    <property type="entry name" value="Cas12f1-like_TNB"/>
</dbReference>
<dbReference type="AlphaFoldDB" id="A0A227KNU6"/>
<dbReference type="InterPro" id="IPR001959">
    <property type="entry name" value="Transposase"/>
</dbReference>
<dbReference type="RefSeq" id="WP_066593254.1">
    <property type="nucleotide sequence ID" value="NZ_CAJTBZ010000004.1"/>
</dbReference>
<dbReference type="Pfam" id="PF01385">
    <property type="entry name" value="OrfB_IS605"/>
    <property type="match status" value="1"/>
</dbReference>
<dbReference type="GeneID" id="78361661"/>
<evidence type="ECO:0000259" key="6">
    <source>
        <dbReference type="Pfam" id="PF07282"/>
    </source>
</evidence>
<keyword evidence="3" id="KW-0238">DNA-binding</keyword>
<keyword evidence="4" id="KW-0233">DNA recombination</keyword>
<evidence type="ECO:0000256" key="3">
    <source>
        <dbReference type="ARBA" id="ARBA00023125"/>
    </source>
</evidence>
<evidence type="ECO:0000256" key="1">
    <source>
        <dbReference type="ARBA" id="ARBA00008761"/>
    </source>
</evidence>
<comment type="similarity">
    <text evidence="1">In the C-terminal section; belongs to the transposase 35 family.</text>
</comment>
<feature type="domain" description="Probable transposase IS891/IS1136/IS1341" evidence="5">
    <location>
        <begin position="193"/>
        <end position="291"/>
    </location>
</feature>
<protein>
    <recommendedName>
        <fullName evidence="9">Transposase</fullName>
    </recommendedName>
</protein>
<comment type="caution">
    <text evidence="7">The sequence shown here is derived from an EMBL/GenBank/DDBJ whole genome shotgun (WGS) entry which is preliminary data.</text>
</comment>
<organism evidence="7 8">
    <name type="scientific">Turicimonas muris</name>
    <dbReference type="NCBI Taxonomy" id="1796652"/>
    <lineage>
        <taxon>Bacteria</taxon>
        <taxon>Pseudomonadati</taxon>
        <taxon>Pseudomonadota</taxon>
        <taxon>Betaproteobacteria</taxon>
        <taxon>Burkholderiales</taxon>
        <taxon>Sutterellaceae</taxon>
        <taxon>Turicimonas</taxon>
    </lineage>
</organism>
<evidence type="ECO:0000256" key="2">
    <source>
        <dbReference type="ARBA" id="ARBA00022578"/>
    </source>
</evidence>
<evidence type="ECO:0008006" key="9">
    <source>
        <dbReference type="Google" id="ProtNLM"/>
    </source>
</evidence>
<accession>A0A227KNU6</accession>
<keyword evidence="8" id="KW-1185">Reference proteome</keyword>
<reference evidence="8" key="1">
    <citation type="submission" date="2017-05" db="EMBL/GenBank/DDBJ databases">
        <title>Improved OligoMM genomes.</title>
        <authorList>
            <person name="Garzetti D."/>
        </authorList>
    </citation>
    <scope>NUCLEOTIDE SEQUENCE [LARGE SCALE GENOMIC DNA]</scope>
    <source>
        <strain evidence="8">YL45</strain>
    </source>
</reference>
<dbReference type="GO" id="GO:0032196">
    <property type="term" value="P:transposition"/>
    <property type="evidence" value="ECO:0007669"/>
    <property type="project" value="UniProtKB-KW"/>
</dbReference>
<gene>
    <name evidence="7" type="ORF">ADH67_06440</name>
</gene>
<evidence type="ECO:0000259" key="5">
    <source>
        <dbReference type="Pfam" id="PF01385"/>
    </source>
</evidence>
<dbReference type="EMBL" id="NHMP01000003">
    <property type="protein sequence ID" value="OXE49762.1"/>
    <property type="molecule type" value="Genomic_DNA"/>
</dbReference>
<dbReference type="Pfam" id="PF07282">
    <property type="entry name" value="Cas12f1-like_TNB"/>
    <property type="match status" value="1"/>
</dbReference>
<proteinExistence type="inferred from homology"/>
<dbReference type="Proteomes" id="UP000214610">
    <property type="component" value="Unassembled WGS sequence"/>
</dbReference>
<dbReference type="GO" id="GO:0006310">
    <property type="term" value="P:DNA recombination"/>
    <property type="evidence" value="ECO:0007669"/>
    <property type="project" value="UniProtKB-KW"/>
</dbReference>
<name>A0A227KNU6_9BURK</name>
<feature type="domain" description="Cas12f1-like TNB" evidence="6">
    <location>
        <begin position="310"/>
        <end position="386"/>
    </location>
</feature>
<keyword evidence="2" id="KW-0815">Transposition</keyword>
<dbReference type="NCBIfam" id="TIGR01766">
    <property type="entry name" value="IS200/IS605 family accessory protein TnpB-like domain"/>
    <property type="match status" value="1"/>
</dbReference>
<dbReference type="NCBIfam" id="NF040570">
    <property type="entry name" value="guided_TnpB"/>
    <property type="match status" value="1"/>
</dbReference>